<dbReference type="InterPro" id="IPR001357">
    <property type="entry name" value="BRCT_dom"/>
</dbReference>
<reference evidence="22" key="1">
    <citation type="submission" date="2016-03" db="EMBL/GenBank/DDBJ databases">
        <authorList>
            <person name="Guldener U."/>
        </authorList>
    </citation>
    <scope>NUCLEOTIDE SEQUENCE [LARGE SCALE GENOMIC DNA]</scope>
    <source>
        <strain evidence="22">04CH-RAC-A.6.1</strain>
    </source>
</reference>
<dbReference type="GO" id="GO:0003677">
    <property type="term" value="F:DNA binding"/>
    <property type="evidence" value="ECO:0007669"/>
    <property type="project" value="UniProtKB-KW"/>
</dbReference>
<dbReference type="PROSITE" id="PS51060">
    <property type="entry name" value="PARP_ALPHA_HD"/>
    <property type="match status" value="1"/>
</dbReference>
<dbReference type="GO" id="GO:0003950">
    <property type="term" value="F:NAD+ poly-ADP-ribosyltransferase activity"/>
    <property type="evidence" value="ECO:0007669"/>
    <property type="project" value="UniProtKB-UniRule"/>
</dbReference>
<dbReference type="EMBL" id="FJUX01000006">
    <property type="protein sequence ID" value="CZS90872.1"/>
    <property type="molecule type" value="Genomic_DNA"/>
</dbReference>
<sequence length="720" mass="79617">MAPTKKAKDDSLPLQGCIIAISGSFSGRGRTQGEIENNFISPLGGILAKSVNADTTHLVTSVKDVAKPSTKVTQAKTHGIHIVPIEWLEDCLEQATKLDEGSYTLIGSFSTAAASTSATITASTSFHPPAKDQTNGNSKAKVTKKRTVVVIDDEDDEEVVKHKPKKVTKPAGTIESNGEASQGSMPTARPIPQSKLKYTAFEGKTNVARLSYLKIPVDENCPLANYQVYIDADQVIYDASLNQTNSGNNNNKFYRVQLLHANGHYQTWTRWGRVGNRGQSAVLGTGSLLDALNHFDSKFKSKTGLSWENRASEPKKGKYTFIERSYTEESDEENTEPKVKTKVKEEAPGPESELPAAVQDLMGLIFNQDYFAATMAHLNYDVNKMPLGKLAKSTIVRGYQALKNLSELINDHTIAQSKYGTDNQTALEDQSNSFYSYIPHVFGISRPPVINNPDLLNREVELLDSLSDMKDTDNLMKREPKDTEKMNAIDRQYRGLGLEELNPLKRETTEFQELKNYLVETRGATHNASYQVDQIFRIERQGEKDRFDNSPFAGPPRDRRLLWHGSRTTNFGGILSQGLRIAPPEAPVSGYMFGKGIYLADMSSKSANYCCSDISNGHVLLLLCEAELGNPKLELTDASYTAGEDAKAKGMISTWGMGMTGPNVWKDAEVINPSLKGVKIPDVSSPPDHTGVPGAYLMYNEYITYDIAQVRLRYLLRVRM</sequence>
<dbReference type="Pfam" id="PF00533">
    <property type="entry name" value="BRCT"/>
    <property type="match status" value="1"/>
</dbReference>
<comment type="similarity">
    <text evidence="13">Belongs to the ARTD/PARP family.</text>
</comment>
<dbReference type="Gene3D" id="3.40.50.10190">
    <property type="entry name" value="BRCT domain"/>
    <property type="match status" value="1"/>
</dbReference>
<evidence type="ECO:0000259" key="18">
    <source>
        <dbReference type="PROSITE" id="PS51059"/>
    </source>
</evidence>
<keyword evidence="5" id="KW-0479">Metal-binding</keyword>
<dbReference type="SMART" id="SM00292">
    <property type="entry name" value="BRCT"/>
    <property type="match status" value="1"/>
</dbReference>
<keyword evidence="7" id="KW-0013">ADP-ribosylation</keyword>
<dbReference type="GO" id="GO:0008270">
    <property type="term" value="F:zinc ion binding"/>
    <property type="evidence" value="ECO:0007669"/>
    <property type="project" value="UniProtKB-KW"/>
</dbReference>
<feature type="domain" description="PARP catalytic" evidence="18">
    <location>
        <begin position="487"/>
        <end position="720"/>
    </location>
</feature>
<dbReference type="InterPro" id="IPR004102">
    <property type="entry name" value="Poly(ADP-ribose)pol_reg_dom"/>
</dbReference>
<comment type="catalytic activity">
    <reaction evidence="14">
        <text>NAD(+) + (ADP-D-ribosyl)n-acceptor = nicotinamide + (ADP-D-ribosyl)n+1-acceptor + H(+).</text>
        <dbReference type="EC" id="2.4.2.30"/>
    </reaction>
</comment>
<dbReference type="FunFam" id="1.20.142.10:FF:000002">
    <property type="entry name" value="Poly [ADP-ribose] polymerase"/>
    <property type="match status" value="1"/>
</dbReference>
<keyword evidence="11" id="KW-0238">DNA-binding</keyword>
<keyword evidence="9" id="KW-0862">Zinc</keyword>
<evidence type="ECO:0000256" key="1">
    <source>
        <dbReference type="ARBA" id="ARBA00004123"/>
    </source>
</evidence>
<dbReference type="PROSITE" id="PS51059">
    <property type="entry name" value="PARP_CATALYTIC"/>
    <property type="match status" value="1"/>
</dbReference>
<keyword evidence="4" id="KW-0548">Nucleotidyltransferase</keyword>
<dbReference type="GO" id="GO:0006302">
    <property type="term" value="P:double-strand break repair"/>
    <property type="evidence" value="ECO:0007669"/>
    <property type="project" value="TreeGrafter"/>
</dbReference>
<keyword evidence="22" id="KW-1185">Reference proteome</keyword>
<feature type="domain" description="PARP alpha-helical" evidence="19">
    <location>
        <begin position="351"/>
        <end position="477"/>
    </location>
</feature>
<dbReference type="InterPro" id="IPR012317">
    <property type="entry name" value="Poly(ADP-ribose)pol_cat_dom"/>
</dbReference>
<evidence type="ECO:0000256" key="2">
    <source>
        <dbReference type="ARBA" id="ARBA00022676"/>
    </source>
</evidence>
<dbReference type="Pfam" id="PF05406">
    <property type="entry name" value="WGR"/>
    <property type="match status" value="1"/>
</dbReference>
<protein>
    <recommendedName>
        <fullName evidence="15">Poly [ADP-ribose] polymerase</fullName>
        <shortName evidence="15">PARP</shortName>
        <ecNumber evidence="15">2.4.2.-</ecNumber>
    </recommendedName>
</protein>
<dbReference type="GO" id="GO:1990404">
    <property type="term" value="F:NAD+-protein mono-ADP-ribosyltransferase activity"/>
    <property type="evidence" value="ECO:0007669"/>
    <property type="project" value="TreeGrafter"/>
</dbReference>
<dbReference type="PROSITE" id="PS51977">
    <property type="entry name" value="WGR"/>
    <property type="match status" value="1"/>
</dbReference>
<dbReference type="InterPro" id="IPR036420">
    <property type="entry name" value="BRCT_dom_sf"/>
</dbReference>
<dbReference type="PROSITE" id="PS50172">
    <property type="entry name" value="BRCT"/>
    <property type="match status" value="1"/>
</dbReference>
<evidence type="ECO:0000256" key="3">
    <source>
        <dbReference type="ARBA" id="ARBA00022679"/>
    </source>
</evidence>
<evidence type="ECO:0000256" key="6">
    <source>
        <dbReference type="ARBA" id="ARBA00022737"/>
    </source>
</evidence>
<evidence type="ECO:0000313" key="22">
    <source>
        <dbReference type="Proteomes" id="UP000178912"/>
    </source>
</evidence>
<evidence type="ECO:0000259" key="19">
    <source>
        <dbReference type="PROSITE" id="PS51060"/>
    </source>
</evidence>
<feature type="compositionally biased region" description="Polar residues" evidence="16">
    <location>
        <begin position="174"/>
        <end position="185"/>
    </location>
</feature>
<dbReference type="FunFam" id="2.20.140.10:FF:000001">
    <property type="entry name" value="Poly [ADP-ribose] polymerase"/>
    <property type="match status" value="1"/>
</dbReference>
<evidence type="ECO:0000256" key="13">
    <source>
        <dbReference type="ARBA" id="ARBA00024347"/>
    </source>
</evidence>
<dbReference type="Pfam" id="PF00644">
    <property type="entry name" value="PARP"/>
    <property type="match status" value="1"/>
</dbReference>
<dbReference type="SUPFAM" id="SSF47587">
    <property type="entry name" value="Domain of poly(ADP-ribose) polymerase"/>
    <property type="match status" value="1"/>
</dbReference>
<evidence type="ECO:0000256" key="16">
    <source>
        <dbReference type="SAM" id="MobiDB-lite"/>
    </source>
</evidence>
<dbReference type="PANTHER" id="PTHR10459:SF60">
    <property type="entry name" value="POLY [ADP-RIBOSE] POLYMERASE 2"/>
    <property type="match status" value="1"/>
</dbReference>
<evidence type="ECO:0000313" key="21">
    <source>
        <dbReference type="EMBL" id="CZS90872.1"/>
    </source>
</evidence>
<evidence type="ECO:0000256" key="9">
    <source>
        <dbReference type="ARBA" id="ARBA00022833"/>
    </source>
</evidence>
<dbReference type="InterPro" id="IPR008893">
    <property type="entry name" value="WGR_domain"/>
</dbReference>
<dbReference type="EC" id="2.4.2.-" evidence="15"/>
<dbReference type="Proteomes" id="UP000178912">
    <property type="component" value="Unassembled WGS sequence"/>
</dbReference>
<evidence type="ECO:0000259" key="20">
    <source>
        <dbReference type="PROSITE" id="PS51977"/>
    </source>
</evidence>
<keyword evidence="10 15" id="KW-0520">NAD</keyword>
<dbReference type="Gene3D" id="3.90.228.10">
    <property type="match status" value="1"/>
</dbReference>
<gene>
    <name evidence="21" type="ORF">RAG0_01755</name>
</gene>
<accession>A0A1E1JYS4</accession>
<evidence type="ECO:0000256" key="14">
    <source>
        <dbReference type="ARBA" id="ARBA00033987"/>
    </source>
</evidence>
<keyword evidence="2 15" id="KW-0328">Glycosyltransferase</keyword>
<evidence type="ECO:0000256" key="4">
    <source>
        <dbReference type="ARBA" id="ARBA00022695"/>
    </source>
</evidence>
<comment type="subcellular location">
    <subcellularLocation>
        <location evidence="1">Nucleus</location>
    </subcellularLocation>
</comment>
<keyword evidence="3 15" id="KW-0808">Transferase</keyword>
<dbReference type="GO" id="GO:0005730">
    <property type="term" value="C:nucleolus"/>
    <property type="evidence" value="ECO:0007669"/>
    <property type="project" value="TreeGrafter"/>
</dbReference>
<evidence type="ECO:0000259" key="17">
    <source>
        <dbReference type="PROSITE" id="PS50172"/>
    </source>
</evidence>
<evidence type="ECO:0000256" key="10">
    <source>
        <dbReference type="ARBA" id="ARBA00023027"/>
    </source>
</evidence>
<evidence type="ECO:0000256" key="8">
    <source>
        <dbReference type="ARBA" id="ARBA00022771"/>
    </source>
</evidence>
<dbReference type="Pfam" id="PF02877">
    <property type="entry name" value="PARP_reg"/>
    <property type="match status" value="1"/>
</dbReference>
<name>A0A1E1JYS4_9HELO</name>
<dbReference type="InterPro" id="IPR036930">
    <property type="entry name" value="WGR_dom_sf"/>
</dbReference>
<organism evidence="21 22">
    <name type="scientific">Rhynchosporium agropyri</name>
    <dbReference type="NCBI Taxonomy" id="914238"/>
    <lineage>
        <taxon>Eukaryota</taxon>
        <taxon>Fungi</taxon>
        <taxon>Dikarya</taxon>
        <taxon>Ascomycota</taxon>
        <taxon>Pezizomycotina</taxon>
        <taxon>Leotiomycetes</taxon>
        <taxon>Helotiales</taxon>
        <taxon>Ploettnerulaceae</taxon>
        <taxon>Rhynchosporium</taxon>
    </lineage>
</organism>
<feature type="compositionally biased region" description="Basic and acidic residues" evidence="16">
    <location>
        <begin position="335"/>
        <end position="347"/>
    </location>
</feature>
<dbReference type="PANTHER" id="PTHR10459">
    <property type="entry name" value="DNA LIGASE"/>
    <property type="match status" value="1"/>
</dbReference>
<evidence type="ECO:0000256" key="11">
    <source>
        <dbReference type="ARBA" id="ARBA00023125"/>
    </source>
</evidence>
<dbReference type="Gene3D" id="2.20.140.10">
    <property type="entry name" value="WGR domain"/>
    <property type="match status" value="1"/>
</dbReference>
<dbReference type="CDD" id="cd01437">
    <property type="entry name" value="parp_like"/>
    <property type="match status" value="1"/>
</dbReference>
<dbReference type="CDD" id="cd07997">
    <property type="entry name" value="WGR_PARP"/>
    <property type="match status" value="1"/>
</dbReference>
<dbReference type="AlphaFoldDB" id="A0A1E1JYS4"/>
<dbReference type="GO" id="GO:0070212">
    <property type="term" value="P:protein poly-ADP-ribosylation"/>
    <property type="evidence" value="ECO:0007669"/>
    <property type="project" value="TreeGrafter"/>
</dbReference>
<evidence type="ECO:0000256" key="15">
    <source>
        <dbReference type="RuleBase" id="RU362114"/>
    </source>
</evidence>
<keyword evidence="6" id="KW-0677">Repeat</keyword>
<dbReference type="SUPFAM" id="SSF52113">
    <property type="entry name" value="BRCT domain"/>
    <property type="match status" value="1"/>
</dbReference>
<dbReference type="CDD" id="cd17747">
    <property type="entry name" value="BRCT_PARP1"/>
    <property type="match status" value="1"/>
</dbReference>
<dbReference type="InterPro" id="IPR050800">
    <property type="entry name" value="ARTD/PARP"/>
</dbReference>
<dbReference type="OrthoDB" id="2017365at2759"/>
<feature type="domain" description="WGR" evidence="20">
    <location>
        <begin position="225"/>
        <end position="319"/>
    </location>
</feature>
<evidence type="ECO:0000256" key="12">
    <source>
        <dbReference type="ARBA" id="ARBA00023242"/>
    </source>
</evidence>
<dbReference type="SUPFAM" id="SSF56399">
    <property type="entry name" value="ADP-ribosylation"/>
    <property type="match status" value="1"/>
</dbReference>
<feature type="domain" description="BRCT" evidence="17">
    <location>
        <begin position="9"/>
        <end position="105"/>
    </location>
</feature>
<evidence type="ECO:0000256" key="7">
    <source>
        <dbReference type="ARBA" id="ARBA00022765"/>
    </source>
</evidence>
<proteinExistence type="inferred from homology"/>
<dbReference type="InterPro" id="IPR036616">
    <property type="entry name" value="Poly(ADP-ribose)pol_reg_dom_sf"/>
</dbReference>
<keyword evidence="12" id="KW-0539">Nucleus</keyword>
<feature type="region of interest" description="Disordered" evidence="16">
    <location>
        <begin position="160"/>
        <end position="189"/>
    </location>
</feature>
<feature type="region of interest" description="Disordered" evidence="16">
    <location>
        <begin position="326"/>
        <end position="352"/>
    </location>
</feature>
<evidence type="ECO:0000256" key="5">
    <source>
        <dbReference type="ARBA" id="ARBA00022723"/>
    </source>
</evidence>
<keyword evidence="8" id="KW-0863">Zinc-finger</keyword>
<dbReference type="Gene3D" id="1.20.142.10">
    <property type="entry name" value="Poly(ADP-ribose) polymerase, regulatory domain"/>
    <property type="match status" value="1"/>
</dbReference>
<dbReference type="SUPFAM" id="SSF142921">
    <property type="entry name" value="WGR domain-like"/>
    <property type="match status" value="1"/>
</dbReference>
<dbReference type="GO" id="GO:0016779">
    <property type="term" value="F:nucleotidyltransferase activity"/>
    <property type="evidence" value="ECO:0007669"/>
    <property type="project" value="UniProtKB-KW"/>
</dbReference>
<dbReference type="FunFam" id="3.90.228.10:FF:000002">
    <property type="entry name" value="Poly [ADP-ribose] polymerase"/>
    <property type="match status" value="1"/>
</dbReference>
<dbReference type="SMART" id="SM00773">
    <property type="entry name" value="WGR"/>
    <property type="match status" value="1"/>
</dbReference>